<proteinExistence type="predicted"/>
<dbReference type="InterPro" id="IPR006447">
    <property type="entry name" value="Myb_dom_plants"/>
</dbReference>
<feature type="compositionally biased region" description="Polar residues" evidence="5">
    <location>
        <begin position="428"/>
        <end position="439"/>
    </location>
</feature>
<keyword evidence="3" id="KW-0804">Transcription</keyword>
<dbReference type="PROSITE" id="PS51294">
    <property type="entry name" value="HTH_MYB"/>
    <property type="match status" value="1"/>
</dbReference>
<keyword evidence="4" id="KW-0539">Nucleus</keyword>
<reference evidence="7 8" key="1">
    <citation type="journal article" date="2016" name="Sci. Rep.">
        <title>The Dendrobium catenatum Lindl. genome sequence provides insights into polysaccharide synthase, floral development and adaptive evolution.</title>
        <authorList>
            <person name="Zhang G.Q."/>
            <person name="Xu Q."/>
            <person name="Bian C."/>
            <person name="Tsai W.C."/>
            <person name="Yeh C.M."/>
            <person name="Liu K.W."/>
            <person name="Yoshida K."/>
            <person name="Zhang L.S."/>
            <person name="Chang S.B."/>
            <person name="Chen F."/>
            <person name="Shi Y."/>
            <person name="Su Y.Y."/>
            <person name="Zhang Y.Q."/>
            <person name="Chen L.J."/>
            <person name="Yin Y."/>
            <person name="Lin M."/>
            <person name="Huang H."/>
            <person name="Deng H."/>
            <person name="Wang Z.W."/>
            <person name="Zhu S.L."/>
            <person name="Zhao X."/>
            <person name="Deng C."/>
            <person name="Niu S.C."/>
            <person name="Huang J."/>
            <person name="Wang M."/>
            <person name="Liu G.H."/>
            <person name="Yang H.J."/>
            <person name="Xiao X.J."/>
            <person name="Hsiao Y.Y."/>
            <person name="Wu W.L."/>
            <person name="Chen Y.Y."/>
            <person name="Mitsuda N."/>
            <person name="Ohme-Takagi M."/>
            <person name="Luo Y.B."/>
            <person name="Van de Peer Y."/>
            <person name="Liu Z.J."/>
        </authorList>
    </citation>
    <scope>NUCLEOTIDE SEQUENCE [LARGE SCALE GENOMIC DNA]</scope>
    <source>
        <tissue evidence="7">The whole plant</tissue>
    </source>
</reference>
<dbReference type="InterPro" id="IPR009057">
    <property type="entry name" value="Homeodomain-like_sf"/>
</dbReference>
<feature type="compositionally biased region" description="Basic and acidic residues" evidence="5">
    <location>
        <begin position="416"/>
        <end position="427"/>
    </location>
</feature>
<dbReference type="GO" id="GO:0003700">
    <property type="term" value="F:DNA-binding transcription factor activity"/>
    <property type="evidence" value="ECO:0007669"/>
    <property type="project" value="InterPro"/>
</dbReference>
<feature type="compositionally biased region" description="Basic and acidic residues" evidence="5">
    <location>
        <begin position="374"/>
        <end position="383"/>
    </location>
</feature>
<feature type="domain" description="HTH myb-type" evidence="6">
    <location>
        <begin position="234"/>
        <end position="294"/>
    </location>
</feature>
<dbReference type="EMBL" id="KZ501856">
    <property type="protein sequence ID" value="PKU87695.1"/>
    <property type="molecule type" value="Genomic_DNA"/>
</dbReference>
<dbReference type="STRING" id="906689.A0A2I0XIG2"/>
<protein>
    <submittedName>
        <fullName evidence="7">Protein PHR1-LIKE 1</fullName>
    </submittedName>
</protein>
<dbReference type="AlphaFoldDB" id="A0A2I0XIG2"/>
<reference evidence="7 8" key="2">
    <citation type="journal article" date="2017" name="Nature">
        <title>The Apostasia genome and the evolution of orchids.</title>
        <authorList>
            <person name="Zhang G.Q."/>
            <person name="Liu K.W."/>
            <person name="Li Z."/>
            <person name="Lohaus R."/>
            <person name="Hsiao Y.Y."/>
            <person name="Niu S.C."/>
            <person name="Wang J.Y."/>
            <person name="Lin Y.C."/>
            <person name="Xu Q."/>
            <person name="Chen L.J."/>
            <person name="Yoshida K."/>
            <person name="Fujiwara S."/>
            <person name="Wang Z.W."/>
            <person name="Zhang Y.Q."/>
            <person name="Mitsuda N."/>
            <person name="Wang M."/>
            <person name="Liu G.H."/>
            <person name="Pecoraro L."/>
            <person name="Huang H.X."/>
            <person name="Xiao X.J."/>
            <person name="Lin M."/>
            <person name="Wu X.Y."/>
            <person name="Wu W.L."/>
            <person name="Chen Y.Y."/>
            <person name="Chang S.B."/>
            <person name="Sakamoto S."/>
            <person name="Ohme-Takagi M."/>
            <person name="Yagi M."/>
            <person name="Zeng S.J."/>
            <person name="Shen C.Y."/>
            <person name="Yeh C.M."/>
            <person name="Luo Y.B."/>
            <person name="Tsai W.C."/>
            <person name="Van de Peer Y."/>
            <person name="Liu Z.J."/>
        </authorList>
    </citation>
    <scope>NUCLEOTIDE SEQUENCE [LARGE SCALE GENOMIC DNA]</scope>
    <source>
        <tissue evidence="7">The whole plant</tissue>
    </source>
</reference>
<feature type="region of interest" description="Disordered" evidence="5">
    <location>
        <begin position="374"/>
        <end position="465"/>
    </location>
</feature>
<evidence type="ECO:0000259" key="6">
    <source>
        <dbReference type="PROSITE" id="PS51294"/>
    </source>
</evidence>
<dbReference type="InterPro" id="IPR017930">
    <property type="entry name" value="Myb_dom"/>
</dbReference>
<dbReference type="InterPro" id="IPR025756">
    <property type="entry name" value="Myb_CC_LHEQLE"/>
</dbReference>
<dbReference type="GO" id="GO:0003677">
    <property type="term" value="F:DNA binding"/>
    <property type="evidence" value="ECO:0007669"/>
    <property type="project" value="UniProtKB-KW"/>
</dbReference>
<dbReference type="InterPro" id="IPR046955">
    <property type="entry name" value="PHR1-like"/>
</dbReference>
<gene>
    <name evidence="7" type="primary">PHL1</name>
    <name evidence="7" type="ORF">MA16_Dca017755</name>
</gene>
<sequence length="465" mass="51513">MEAHSAMSASLSDMKQICSSGVSGVISSSLPTHPSLFAERLLPHSRQVSMDRELRNNSFPQHHTPFVSNNGVVGPLFSSASGFSSDLHYSSSAPQVRYSNGAPYISQSPSCGIPIPLAQMCSGAFQSSTCNFPSNATGMSWVPGSIHDILSYPDNLNMENNQIQSSPINNQIQTTNITASDDLTKQNEWWDLSSDDWKDLLNDPVGTETQQKQVPLHSGELCIVNSPSSSMSGAPPRPRMRWTPELHERFVDAVNQLGGSEKATPKGVLKLMKVDGLTIYHVKSHLQKYRTARYRPDSFEGSSEKRGYPLDETASLDLKTGRELTEALRLQMEVQKRLHEQLEIQRNLQLRIEEQGRYLQMIFEQQYKVGLDKLRPPFDRDEQTTQSCGTTPSPPKSESFEKNRAEKANEPSTTKATEEKQGAEDNKQTVPDTGLTSTVEHIGSIGSESPSHKCVESNAKVFITE</sequence>
<accession>A0A2I0XIG2</accession>
<evidence type="ECO:0000313" key="7">
    <source>
        <dbReference type="EMBL" id="PKU87695.1"/>
    </source>
</evidence>
<evidence type="ECO:0000256" key="2">
    <source>
        <dbReference type="ARBA" id="ARBA00023125"/>
    </source>
</evidence>
<dbReference type="SUPFAM" id="SSF46689">
    <property type="entry name" value="Homeodomain-like"/>
    <property type="match status" value="1"/>
</dbReference>
<keyword evidence="8" id="KW-1185">Reference proteome</keyword>
<dbReference type="PANTHER" id="PTHR31499:SF80">
    <property type="entry name" value="HTH MYB-TYPE DOMAIN-CONTAINING PROTEIN"/>
    <property type="match status" value="1"/>
</dbReference>
<evidence type="ECO:0000313" key="8">
    <source>
        <dbReference type="Proteomes" id="UP000233837"/>
    </source>
</evidence>
<feature type="compositionally biased region" description="Basic and acidic residues" evidence="5">
    <location>
        <begin position="398"/>
        <end position="409"/>
    </location>
</feature>
<dbReference type="PANTHER" id="PTHR31499">
    <property type="entry name" value="MYB FAMILY TRANSCRIPTION FACTOR PHL11"/>
    <property type="match status" value="1"/>
</dbReference>
<evidence type="ECO:0000256" key="3">
    <source>
        <dbReference type="ARBA" id="ARBA00023163"/>
    </source>
</evidence>
<keyword evidence="1" id="KW-0805">Transcription regulation</keyword>
<dbReference type="InterPro" id="IPR001005">
    <property type="entry name" value="SANT/Myb"/>
</dbReference>
<evidence type="ECO:0000256" key="4">
    <source>
        <dbReference type="ARBA" id="ARBA00023242"/>
    </source>
</evidence>
<dbReference type="Proteomes" id="UP000233837">
    <property type="component" value="Unassembled WGS sequence"/>
</dbReference>
<dbReference type="FunFam" id="1.10.10.60:FF:000002">
    <property type="entry name" value="Myb family transcription factor"/>
    <property type="match status" value="1"/>
</dbReference>
<organism evidence="7 8">
    <name type="scientific">Dendrobium catenatum</name>
    <dbReference type="NCBI Taxonomy" id="906689"/>
    <lineage>
        <taxon>Eukaryota</taxon>
        <taxon>Viridiplantae</taxon>
        <taxon>Streptophyta</taxon>
        <taxon>Embryophyta</taxon>
        <taxon>Tracheophyta</taxon>
        <taxon>Spermatophyta</taxon>
        <taxon>Magnoliopsida</taxon>
        <taxon>Liliopsida</taxon>
        <taxon>Asparagales</taxon>
        <taxon>Orchidaceae</taxon>
        <taxon>Epidendroideae</taxon>
        <taxon>Malaxideae</taxon>
        <taxon>Dendrobiinae</taxon>
        <taxon>Dendrobium</taxon>
    </lineage>
</organism>
<evidence type="ECO:0000256" key="1">
    <source>
        <dbReference type="ARBA" id="ARBA00023015"/>
    </source>
</evidence>
<name>A0A2I0XIG2_9ASPA</name>
<dbReference type="Pfam" id="PF00249">
    <property type="entry name" value="Myb_DNA-binding"/>
    <property type="match status" value="1"/>
</dbReference>
<dbReference type="Pfam" id="PF14379">
    <property type="entry name" value="Myb_CC_LHEQLE"/>
    <property type="match status" value="1"/>
</dbReference>
<keyword evidence="2" id="KW-0238">DNA-binding</keyword>
<dbReference type="OrthoDB" id="551907at2759"/>
<dbReference type="NCBIfam" id="TIGR01557">
    <property type="entry name" value="myb_SHAQKYF"/>
    <property type="match status" value="1"/>
</dbReference>
<dbReference type="Gene3D" id="1.10.10.60">
    <property type="entry name" value="Homeodomain-like"/>
    <property type="match status" value="1"/>
</dbReference>
<evidence type="ECO:0000256" key="5">
    <source>
        <dbReference type="SAM" id="MobiDB-lite"/>
    </source>
</evidence>